<evidence type="ECO:0000256" key="3">
    <source>
        <dbReference type="ARBA" id="ARBA00038493"/>
    </source>
</evidence>
<name>A0ABQ5V8V1_9PROT</name>
<dbReference type="PANTHER" id="PTHR48094">
    <property type="entry name" value="PROTEIN/NUCLEIC ACID DEGLYCASE DJ-1-RELATED"/>
    <property type="match status" value="1"/>
</dbReference>
<keyword evidence="1" id="KW-0346">Stress response</keyword>
<dbReference type="InterPro" id="IPR002818">
    <property type="entry name" value="DJ-1/PfpI"/>
</dbReference>
<keyword evidence="6" id="KW-1185">Reference proteome</keyword>
<dbReference type="PANTHER" id="PTHR48094:SF11">
    <property type="entry name" value="GLUTATHIONE-INDEPENDENT GLYOXALASE HSP31-RELATED"/>
    <property type="match status" value="1"/>
</dbReference>
<dbReference type="SUPFAM" id="SSF52317">
    <property type="entry name" value="Class I glutamine amidotransferase-like"/>
    <property type="match status" value="1"/>
</dbReference>
<sequence>MSSAKVAIIVTSHTQMGGPDTDPTGVWLEELTTPYYAMTDAGLDVTVFTIAGGEVPVDPRSIGGDDEPAASVKRYRDDDAVQALFHNTPSVEAVDVAKYDVVFLPGGHGTMFDYPKSETLKKIVERTIATDKIMAAVCHGPAGLVTATDSNGQSLLKGRRVAGFTNSEEDGVGLSETVPFLLEDRLKALGANYVSGPDWAPFAVRDASLITGQNPASATAVTDLILEVLEERSAKG</sequence>
<evidence type="ECO:0000256" key="2">
    <source>
        <dbReference type="ARBA" id="ARBA00023239"/>
    </source>
</evidence>
<dbReference type="InterPro" id="IPR029062">
    <property type="entry name" value="Class_I_gatase-like"/>
</dbReference>
<dbReference type="InterPro" id="IPR050325">
    <property type="entry name" value="Prot/Nucl_acid_deglycase"/>
</dbReference>
<reference evidence="5" key="1">
    <citation type="journal article" date="2014" name="Int. J. Syst. Evol. Microbiol.">
        <title>Complete genome of a new Firmicutes species belonging to the dominant human colonic microbiota ('Ruminococcus bicirculans') reveals two chromosomes and a selective capacity to utilize plant glucans.</title>
        <authorList>
            <consortium name="NISC Comparative Sequencing Program"/>
            <person name="Wegmann U."/>
            <person name="Louis P."/>
            <person name="Goesmann A."/>
            <person name="Henrissat B."/>
            <person name="Duncan S.H."/>
            <person name="Flint H.J."/>
        </authorList>
    </citation>
    <scope>NUCLEOTIDE SEQUENCE</scope>
    <source>
        <strain evidence="5">NBRC 108219</strain>
    </source>
</reference>
<protein>
    <submittedName>
        <fullName evidence="5">Dimethylallyltransferase</fullName>
    </submittedName>
</protein>
<organism evidence="5 6">
    <name type="scientific">Algimonas ampicilliniresistens</name>
    <dbReference type="NCBI Taxonomy" id="1298735"/>
    <lineage>
        <taxon>Bacteria</taxon>
        <taxon>Pseudomonadati</taxon>
        <taxon>Pseudomonadota</taxon>
        <taxon>Alphaproteobacteria</taxon>
        <taxon>Maricaulales</taxon>
        <taxon>Robiginitomaculaceae</taxon>
        <taxon>Algimonas</taxon>
    </lineage>
</organism>
<dbReference type="EMBL" id="BSNK01000001">
    <property type="protein sequence ID" value="GLQ22717.1"/>
    <property type="molecule type" value="Genomic_DNA"/>
</dbReference>
<dbReference type="RefSeq" id="WP_284387373.1">
    <property type="nucleotide sequence ID" value="NZ_BSNK01000001.1"/>
</dbReference>
<comment type="caution">
    <text evidence="5">The sequence shown here is derived from an EMBL/GenBank/DDBJ whole genome shotgun (WGS) entry which is preliminary data.</text>
</comment>
<dbReference type="Pfam" id="PF01965">
    <property type="entry name" value="DJ-1_PfpI"/>
    <property type="match status" value="1"/>
</dbReference>
<dbReference type="Proteomes" id="UP001161391">
    <property type="component" value="Unassembled WGS sequence"/>
</dbReference>
<reference evidence="5" key="2">
    <citation type="submission" date="2023-01" db="EMBL/GenBank/DDBJ databases">
        <title>Draft genome sequence of Algimonas ampicilliniresistens strain NBRC 108219.</title>
        <authorList>
            <person name="Sun Q."/>
            <person name="Mori K."/>
        </authorList>
    </citation>
    <scope>NUCLEOTIDE SEQUENCE</scope>
    <source>
        <strain evidence="5">NBRC 108219</strain>
    </source>
</reference>
<evidence type="ECO:0000256" key="1">
    <source>
        <dbReference type="ARBA" id="ARBA00023016"/>
    </source>
</evidence>
<keyword evidence="2" id="KW-0456">Lyase</keyword>
<evidence type="ECO:0000313" key="5">
    <source>
        <dbReference type="EMBL" id="GLQ22717.1"/>
    </source>
</evidence>
<dbReference type="Gene3D" id="3.40.50.880">
    <property type="match status" value="1"/>
</dbReference>
<accession>A0ABQ5V8V1</accession>
<evidence type="ECO:0000313" key="6">
    <source>
        <dbReference type="Proteomes" id="UP001161391"/>
    </source>
</evidence>
<gene>
    <name evidence="5" type="ORF">GCM10007853_05910</name>
</gene>
<evidence type="ECO:0000259" key="4">
    <source>
        <dbReference type="Pfam" id="PF01965"/>
    </source>
</evidence>
<comment type="similarity">
    <text evidence="3">Belongs to the peptidase C56 family. HSP31-like subfamily.</text>
</comment>
<dbReference type="CDD" id="cd03141">
    <property type="entry name" value="GATase1_Hsp31_like"/>
    <property type="match status" value="1"/>
</dbReference>
<proteinExistence type="inferred from homology"/>
<feature type="domain" description="DJ-1/PfpI" evidence="4">
    <location>
        <begin position="29"/>
        <end position="227"/>
    </location>
</feature>